<evidence type="ECO:0008006" key="4">
    <source>
        <dbReference type="Google" id="ProtNLM"/>
    </source>
</evidence>
<dbReference type="EMBL" id="JBHULL010000004">
    <property type="protein sequence ID" value="MFD2581604.1"/>
    <property type="molecule type" value="Genomic_DNA"/>
</dbReference>
<dbReference type="RefSeq" id="WP_379075163.1">
    <property type="nucleotide sequence ID" value="NZ_JBHULL010000004.1"/>
</dbReference>
<name>A0ABW5MIM8_9SPHI</name>
<keyword evidence="1" id="KW-0812">Transmembrane</keyword>
<sequence>MLKAGALYFSIIVAFIIALICASLIMLAAHYRGSYLKEMRMARLNRNMDSGIAYVLAENTKKGQNNIALDLFGDQTDSVLIEKKHWGIFALATVKSFVLADTLKRSFLMGQETGNDTIAVYLSDEDRPLSVSGDTRITGNVEVPKAGMRKSYVDSRPYSGDQLVYGKIGDSKRTLKGLENTWIKEIESELDFDPVQLPTLNSTDEQVSFFSRVRKFNVSGLSQVNNQLSGQVILYSDTTVKISAAAKLDNTIIYAKSIVVADGFKGNCQLFARDSIVIGNDVSLNYPSVLGLVSKEKMVDQAKITLGKNNRFEGIIFSYEPKRSALQTLVGLGEQTTVQGEVYATGLIKLDKGVKVAGKVSCNRFIMKTPATLYENFLIDVILNRKARSRVYLSSAIFTGGAEKQNILRWQN</sequence>
<feature type="transmembrane region" description="Helical" evidence="1">
    <location>
        <begin position="6"/>
        <end position="31"/>
    </location>
</feature>
<gene>
    <name evidence="2" type="ORF">ACFSR6_03820</name>
</gene>
<dbReference type="Proteomes" id="UP001597461">
    <property type="component" value="Unassembled WGS sequence"/>
</dbReference>
<evidence type="ECO:0000313" key="3">
    <source>
        <dbReference type="Proteomes" id="UP001597461"/>
    </source>
</evidence>
<evidence type="ECO:0000256" key="1">
    <source>
        <dbReference type="SAM" id="Phobius"/>
    </source>
</evidence>
<protein>
    <recommendedName>
        <fullName evidence="4">Cytoskeletal protein CcmA (Bactofilin family)</fullName>
    </recommendedName>
</protein>
<keyword evidence="1" id="KW-0472">Membrane</keyword>
<keyword evidence="1" id="KW-1133">Transmembrane helix</keyword>
<reference evidence="3" key="1">
    <citation type="journal article" date="2019" name="Int. J. Syst. Evol. Microbiol.">
        <title>The Global Catalogue of Microorganisms (GCM) 10K type strain sequencing project: providing services to taxonomists for standard genome sequencing and annotation.</title>
        <authorList>
            <consortium name="The Broad Institute Genomics Platform"/>
            <consortium name="The Broad Institute Genome Sequencing Center for Infectious Disease"/>
            <person name="Wu L."/>
            <person name="Ma J."/>
        </authorList>
    </citation>
    <scope>NUCLEOTIDE SEQUENCE [LARGE SCALE GENOMIC DNA]</scope>
    <source>
        <strain evidence="3">KCTC 42866</strain>
    </source>
</reference>
<organism evidence="2 3">
    <name type="scientific">Pedobacter vanadiisoli</name>
    <dbReference type="NCBI Taxonomy" id="1761975"/>
    <lineage>
        <taxon>Bacteria</taxon>
        <taxon>Pseudomonadati</taxon>
        <taxon>Bacteroidota</taxon>
        <taxon>Sphingobacteriia</taxon>
        <taxon>Sphingobacteriales</taxon>
        <taxon>Sphingobacteriaceae</taxon>
        <taxon>Pedobacter</taxon>
    </lineage>
</organism>
<keyword evidence="3" id="KW-1185">Reference proteome</keyword>
<evidence type="ECO:0000313" key="2">
    <source>
        <dbReference type="EMBL" id="MFD2581604.1"/>
    </source>
</evidence>
<comment type="caution">
    <text evidence="2">The sequence shown here is derived from an EMBL/GenBank/DDBJ whole genome shotgun (WGS) entry which is preliminary data.</text>
</comment>
<proteinExistence type="predicted"/>
<accession>A0ABW5MIM8</accession>